<proteinExistence type="inferred from homology"/>
<keyword evidence="9" id="KW-0249">Electron transport</keyword>
<gene>
    <name evidence="18" type="primary">coxB</name>
    <name evidence="18" type="ORF">DU502_16880</name>
</gene>
<evidence type="ECO:0000313" key="18">
    <source>
        <dbReference type="EMBL" id="AZH26945.1"/>
    </source>
</evidence>
<dbReference type="Gene3D" id="2.60.40.420">
    <property type="entry name" value="Cupredoxins - blue copper proteins"/>
    <property type="match status" value="1"/>
</dbReference>
<evidence type="ECO:0000256" key="14">
    <source>
        <dbReference type="SAM" id="MobiDB-lite"/>
    </source>
</evidence>
<keyword evidence="5" id="KW-0679">Respiratory chain</keyword>
<dbReference type="NCBIfam" id="TIGR02866">
    <property type="entry name" value="CoxB"/>
    <property type="match status" value="1"/>
</dbReference>
<feature type="transmembrane region" description="Helical" evidence="15">
    <location>
        <begin position="69"/>
        <end position="92"/>
    </location>
</feature>
<dbReference type="InterPro" id="IPR045187">
    <property type="entry name" value="CcO_II"/>
</dbReference>
<feature type="transmembrane region" description="Helical" evidence="15">
    <location>
        <begin position="143"/>
        <end position="162"/>
    </location>
</feature>
<organism evidence="18 19">
    <name type="scientific">Haloplanus aerogenes</name>
    <dbReference type="NCBI Taxonomy" id="660522"/>
    <lineage>
        <taxon>Archaea</taxon>
        <taxon>Methanobacteriati</taxon>
        <taxon>Methanobacteriota</taxon>
        <taxon>Stenosarchaea group</taxon>
        <taxon>Halobacteria</taxon>
        <taxon>Halobacteriales</taxon>
        <taxon>Haloferacaceae</taxon>
        <taxon>Haloplanus</taxon>
    </lineage>
</organism>
<dbReference type="EC" id="7.1.1.9" evidence="3"/>
<dbReference type="Proteomes" id="UP000282007">
    <property type="component" value="Chromosome"/>
</dbReference>
<feature type="domain" description="Cytochrome oxidase subunit II transmembrane region profile" evidence="17">
    <location>
        <begin position="89"/>
        <end position="159"/>
    </location>
</feature>
<dbReference type="PROSITE" id="PS00078">
    <property type="entry name" value="COX2"/>
    <property type="match status" value="1"/>
</dbReference>
<dbReference type="EMBL" id="CP034145">
    <property type="protein sequence ID" value="AZH26945.1"/>
    <property type="molecule type" value="Genomic_DNA"/>
</dbReference>
<keyword evidence="18" id="KW-0560">Oxidoreductase</keyword>
<name>A0A3G8QXG2_9EURY</name>
<dbReference type="PANTHER" id="PTHR22888">
    <property type="entry name" value="CYTOCHROME C OXIDASE, SUBUNIT II"/>
    <property type="match status" value="1"/>
</dbReference>
<feature type="transmembrane region" description="Helical" evidence="15">
    <location>
        <begin position="104"/>
        <end position="123"/>
    </location>
</feature>
<keyword evidence="19" id="KW-1185">Reference proteome</keyword>
<evidence type="ECO:0000256" key="2">
    <source>
        <dbReference type="ARBA" id="ARBA00007866"/>
    </source>
</evidence>
<evidence type="ECO:0000256" key="10">
    <source>
        <dbReference type="ARBA" id="ARBA00022989"/>
    </source>
</evidence>
<keyword evidence="6 15" id="KW-0812">Transmembrane</keyword>
<evidence type="ECO:0000256" key="3">
    <source>
        <dbReference type="ARBA" id="ARBA00012949"/>
    </source>
</evidence>
<evidence type="ECO:0000256" key="8">
    <source>
        <dbReference type="ARBA" id="ARBA00022967"/>
    </source>
</evidence>
<evidence type="ECO:0000256" key="7">
    <source>
        <dbReference type="ARBA" id="ARBA00022723"/>
    </source>
</evidence>
<dbReference type="InterPro" id="IPR008972">
    <property type="entry name" value="Cupredoxin"/>
</dbReference>
<keyword evidence="4" id="KW-0813">Transport</keyword>
<evidence type="ECO:0000256" key="5">
    <source>
        <dbReference type="ARBA" id="ARBA00022660"/>
    </source>
</evidence>
<accession>A0A3G8QXG2</accession>
<evidence type="ECO:0000259" key="17">
    <source>
        <dbReference type="Pfam" id="PF02790"/>
    </source>
</evidence>
<dbReference type="GO" id="GO:0016491">
    <property type="term" value="F:oxidoreductase activity"/>
    <property type="evidence" value="ECO:0007669"/>
    <property type="project" value="UniProtKB-KW"/>
</dbReference>
<dbReference type="Pfam" id="PF00116">
    <property type="entry name" value="COX2"/>
    <property type="match status" value="1"/>
</dbReference>
<evidence type="ECO:0000256" key="6">
    <source>
        <dbReference type="ARBA" id="ARBA00022692"/>
    </source>
</evidence>
<dbReference type="KEGG" id="haer:DU502_16880"/>
<dbReference type="PRINTS" id="PR01166">
    <property type="entry name" value="CYCOXIDASEII"/>
</dbReference>
<dbReference type="InterPro" id="IPR002429">
    <property type="entry name" value="CcO_II-like_C"/>
</dbReference>
<reference evidence="18 19" key="1">
    <citation type="submission" date="2018-07" db="EMBL/GenBank/DDBJ databases">
        <title>Genome sequences of Haloplanus aerogenes JCM 16430T.</title>
        <authorList>
            <person name="Kim Y.B."/>
            <person name="Roh S.W."/>
        </authorList>
    </citation>
    <scope>NUCLEOTIDE SEQUENCE [LARGE SCALE GENOMIC DNA]</scope>
    <source>
        <strain evidence="18 19">JCM 16430</strain>
    </source>
</reference>
<evidence type="ECO:0000256" key="12">
    <source>
        <dbReference type="ARBA" id="ARBA00023136"/>
    </source>
</evidence>
<dbReference type="GO" id="GO:0005507">
    <property type="term" value="F:copper ion binding"/>
    <property type="evidence" value="ECO:0007669"/>
    <property type="project" value="InterPro"/>
</dbReference>
<feature type="region of interest" description="Disordered" evidence="14">
    <location>
        <begin position="1"/>
        <end position="36"/>
    </location>
</feature>
<comment type="similarity">
    <text evidence="2">Belongs to the cytochrome c oxidase subunit 2 family.</text>
</comment>
<evidence type="ECO:0000256" key="9">
    <source>
        <dbReference type="ARBA" id="ARBA00022982"/>
    </source>
</evidence>
<comment type="subcellular location">
    <subcellularLocation>
        <location evidence="1">Membrane</location>
        <topology evidence="1">Multi-pass membrane protein</topology>
    </subcellularLocation>
</comment>
<sequence>MLSGPPRSCQSVPRPSVATDSASDINPHHENSSHAGVLVTGDEQRECGRPSQAICLVHRDIAPVKRTRWLAGAGGVALAATLLATPAAAQSVNRAAIDELNTQLLYVALPLALFVEVTLVYAIYRFRDNDDPSPTVDDPALEITWTAATAVILLFVGVSAYVTMANPYLTPAAADAEAAGDAIDDMVIEVDAYQWGWAFHYPESNVTTEDRLTIPADRDVRLVLSSRDVIHSIYVPALGIKQDIIPGSETVARTRATETGEYRLYCAELCGDGHARMHGQVAVLNETTYEAWEEEQSADG</sequence>
<dbReference type="GO" id="GO:0042773">
    <property type="term" value="P:ATP synthesis coupled electron transport"/>
    <property type="evidence" value="ECO:0007669"/>
    <property type="project" value="TreeGrafter"/>
</dbReference>
<dbReference type="InterPro" id="IPR014222">
    <property type="entry name" value="Cyt_c_oxidase_su2"/>
</dbReference>
<dbReference type="InterPro" id="IPR036257">
    <property type="entry name" value="Cyt_c_oxidase_su2_TM_sf"/>
</dbReference>
<dbReference type="AlphaFoldDB" id="A0A3G8QXG2"/>
<dbReference type="GO" id="GO:0004129">
    <property type="term" value="F:cytochrome-c oxidase activity"/>
    <property type="evidence" value="ECO:0007669"/>
    <property type="project" value="UniProtKB-EC"/>
</dbReference>
<dbReference type="InterPro" id="IPR011759">
    <property type="entry name" value="Cyt_c_oxidase_su2_TM_dom"/>
</dbReference>
<evidence type="ECO:0000256" key="1">
    <source>
        <dbReference type="ARBA" id="ARBA00004141"/>
    </source>
</evidence>
<dbReference type="InterPro" id="IPR001505">
    <property type="entry name" value="Copper_CuA"/>
</dbReference>
<protein>
    <recommendedName>
        <fullName evidence="3">cytochrome-c oxidase</fullName>
        <ecNumber evidence="3">7.1.1.9</ecNumber>
    </recommendedName>
    <alternativeName>
        <fullName evidence="13">Cytochrome c oxidase polypeptide II</fullName>
    </alternativeName>
</protein>
<dbReference type="GO" id="GO:0016020">
    <property type="term" value="C:membrane"/>
    <property type="evidence" value="ECO:0007669"/>
    <property type="project" value="UniProtKB-SubCell"/>
</dbReference>
<keyword evidence="7" id="KW-0479">Metal-binding</keyword>
<feature type="compositionally biased region" description="Polar residues" evidence="14">
    <location>
        <begin position="8"/>
        <end position="24"/>
    </location>
</feature>
<feature type="domain" description="Cytochrome oxidase subunit II copper A binding" evidence="16">
    <location>
        <begin position="207"/>
        <end position="278"/>
    </location>
</feature>
<evidence type="ECO:0000256" key="13">
    <source>
        <dbReference type="ARBA" id="ARBA00031389"/>
    </source>
</evidence>
<evidence type="ECO:0000256" key="15">
    <source>
        <dbReference type="SAM" id="Phobius"/>
    </source>
</evidence>
<evidence type="ECO:0000259" key="16">
    <source>
        <dbReference type="Pfam" id="PF00116"/>
    </source>
</evidence>
<keyword evidence="8" id="KW-1278">Translocase</keyword>
<evidence type="ECO:0000256" key="11">
    <source>
        <dbReference type="ARBA" id="ARBA00023008"/>
    </source>
</evidence>
<dbReference type="Pfam" id="PF02790">
    <property type="entry name" value="COX2_TM"/>
    <property type="match status" value="1"/>
</dbReference>
<keyword evidence="12 15" id="KW-0472">Membrane</keyword>
<dbReference type="SUPFAM" id="SSF49503">
    <property type="entry name" value="Cupredoxins"/>
    <property type="match status" value="1"/>
</dbReference>
<dbReference type="Gene3D" id="1.10.287.90">
    <property type="match status" value="1"/>
</dbReference>
<keyword evidence="10 15" id="KW-1133">Transmembrane helix</keyword>
<dbReference type="PANTHER" id="PTHR22888:SF9">
    <property type="entry name" value="CYTOCHROME C OXIDASE SUBUNIT 2"/>
    <property type="match status" value="1"/>
</dbReference>
<evidence type="ECO:0000256" key="4">
    <source>
        <dbReference type="ARBA" id="ARBA00022448"/>
    </source>
</evidence>
<evidence type="ECO:0000313" key="19">
    <source>
        <dbReference type="Proteomes" id="UP000282007"/>
    </source>
</evidence>
<keyword evidence="11" id="KW-0186">Copper</keyword>
<dbReference type="SUPFAM" id="SSF81464">
    <property type="entry name" value="Cytochrome c oxidase subunit II-like, transmembrane region"/>
    <property type="match status" value="1"/>
</dbReference>